<proteinExistence type="predicted"/>
<dbReference type="InterPro" id="IPR036102">
    <property type="entry name" value="OsmC/Ohrsf"/>
</dbReference>
<gene>
    <name evidence="1" type="ORF">Sspor_79230</name>
</gene>
<dbReference type="EMBL" id="BNED01000005">
    <property type="protein sequence ID" value="GHI82362.1"/>
    <property type="molecule type" value="Genomic_DNA"/>
</dbReference>
<dbReference type="PANTHER" id="PTHR39624">
    <property type="entry name" value="PROTEIN INVOLVED IN RIMO-MEDIATED BETA-METHYLTHIOLATION OF RIBOSOMAL PROTEIN S12 YCAO"/>
    <property type="match status" value="1"/>
</dbReference>
<organism evidence="1 2">
    <name type="scientific">Streptomyces spororaveus</name>
    <dbReference type="NCBI Taxonomy" id="284039"/>
    <lineage>
        <taxon>Bacteria</taxon>
        <taxon>Bacillati</taxon>
        <taxon>Actinomycetota</taxon>
        <taxon>Actinomycetes</taxon>
        <taxon>Kitasatosporales</taxon>
        <taxon>Streptomycetaceae</taxon>
        <taxon>Streptomyces</taxon>
    </lineage>
</organism>
<comment type="caution">
    <text evidence="1">The sequence shown here is derived from an EMBL/GenBank/DDBJ whole genome shotgun (WGS) entry which is preliminary data.</text>
</comment>
<evidence type="ECO:0000313" key="1">
    <source>
        <dbReference type="EMBL" id="GHI82362.1"/>
    </source>
</evidence>
<reference evidence="2" key="1">
    <citation type="submission" date="2023-07" db="EMBL/GenBank/DDBJ databases">
        <title>Whole genome shotgun sequence of Streptomyces spororaveus NBRC 15456.</title>
        <authorList>
            <person name="Komaki H."/>
            <person name="Tamura T."/>
        </authorList>
    </citation>
    <scope>NUCLEOTIDE SEQUENCE [LARGE SCALE GENOMIC DNA]</scope>
    <source>
        <strain evidence="2">NBRC 15456</strain>
    </source>
</reference>
<dbReference type="InterPro" id="IPR015946">
    <property type="entry name" value="KH_dom-like_a/b"/>
</dbReference>
<dbReference type="Proteomes" id="UP000608522">
    <property type="component" value="Unassembled WGS sequence"/>
</dbReference>
<accession>A0ABQ3TPL7</accession>
<evidence type="ECO:0000313" key="2">
    <source>
        <dbReference type="Proteomes" id="UP000608522"/>
    </source>
</evidence>
<dbReference type="SUPFAM" id="SSF82784">
    <property type="entry name" value="OsmC-like"/>
    <property type="match status" value="1"/>
</dbReference>
<dbReference type="RefSeq" id="WP_202203313.1">
    <property type="nucleotide sequence ID" value="NZ_BAAATO010000015.1"/>
</dbReference>
<dbReference type="Gene3D" id="3.30.300.20">
    <property type="match status" value="1"/>
</dbReference>
<dbReference type="PANTHER" id="PTHR39624:SF2">
    <property type="entry name" value="OSMC-LIKE PROTEIN"/>
    <property type="match status" value="1"/>
</dbReference>
<sequence length="148" mass="15819">MTDTAPEGTGKRLPGEAHRLDVTHVEGDVYVVDVRGHRLRVDQPTDAGGADTAPTPTELFAASLATCVAFYAGRYLLRHGMPCDGLGVRAEFDMATDRPARVAAVRMMIVPPPQLPAERRAGLLAVASHCTVHNTLQRSPDIGIELAP</sequence>
<name>A0ABQ3TPL7_9ACTN</name>
<protein>
    <recommendedName>
        <fullName evidence="3">OsmC-like protein</fullName>
    </recommendedName>
</protein>
<keyword evidence="2" id="KW-1185">Reference proteome</keyword>
<dbReference type="InterPro" id="IPR003718">
    <property type="entry name" value="OsmC/Ohr_fam"/>
</dbReference>
<evidence type="ECO:0008006" key="3">
    <source>
        <dbReference type="Google" id="ProtNLM"/>
    </source>
</evidence>
<dbReference type="Pfam" id="PF02566">
    <property type="entry name" value="OsmC"/>
    <property type="match status" value="1"/>
</dbReference>